<gene>
    <name evidence="2" type="ORF">R9Z33_17905</name>
</gene>
<evidence type="ECO:0000259" key="1">
    <source>
        <dbReference type="Pfam" id="PF06568"/>
    </source>
</evidence>
<reference evidence="2 3" key="1">
    <citation type="submission" date="2023-11" db="EMBL/GenBank/DDBJ databases">
        <title>Arctic aerobic anoxygenic photoheterotroph Sediminicoccus rosea KRV36 adapts its photosynthesis to long days of polar summer.</title>
        <authorList>
            <person name="Tomasch J."/>
            <person name="Kopejtka K."/>
            <person name="Bily T."/>
            <person name="Gardiner A.T."/>
            <person name="Gardian Z."/>
            <person name="Shivaramu S."/>
            <person name="Koblizek M."/>
            <person name="Engelhardt F."/>
            <person name="Kaftan D."/>
        </authorList>
    </citation>
    <scope>NUCLEOTIDE SEQUENCE [LARGE SCALE GENOMIC DNA]</scope>
    <source>
        <strain evidence="2 3">R-30</strain>
    </source>
</reference>
<sequence length="76" mass="8633">MSAQFSPLPSALRLSARFGTPKVGLGWVTWLARFWRAYDTRRQLAELDPHLLRDIGVTRLDAQLEAARKPWDIQGG</sequence>
<dbReference type="Pfam" id="PF06568">
    <property type="entry name" value="YjiS-like"/>
    <property type="match status" value="1"/>
</dbReference>
<dbReference type="RefSeq" id="WP_318647922.1">
    <property type="nucleotide sequence ID" value="NZ_CP137852.1"/>
</dbReference>
<protein>
    <submittedName>
        <fullName evidence="2">DUF1127 domain-containing protein</fullName>
    </submittedName>
</protein>
<dbReference type="Proteomes" id="UP001305521">
    <property type="component" value="Chromosome"/>
</dbReference>
<organism evidence="2 3">
    <name type="scientific">Sediminicoccus rosea</name>
    <dbReference type="NCBI Taxonomy" id="1225128"/>
    <lineage>
        <taxon>Bacteria</taxon>
        <taxon>Pseudomonadati</taxon>
        <taxon>Pseudomonadota</taxon>
        <taxon>Alphaproteobacteria</taxon>
        <taxon>Acetobacterales</taxon>
        <taxon>Roseomonadaceae</taxon>
        <taxon>Sediminicoccus</taxon>
    </lineage>
</organism>
<evidence type="ECO:0000313" key="2">
    <source>
        <dbReference type="EMBL" id="WPB83966.1"/>
    </source>
</evidence>
<feature type="domain" description="YjiS-like" evidence="1">
    <location>
        <begin position="29"/>
        <end position="62"/>
    </location>
</feature>
<name>A0ABZ0PEP3_9PROT</name>
<accession>A0ABZ0PEP3</accession>
<dbReference type="EMBL" id="CP137852">
    <property type="protein sequence ID" value="WPB83966.1"/>
    <property type="molecule type" value="Genomic_DNA"/>
</dbReference>
<proteinExistence type="predicted"/>
<dbReference type="InterPro" id="IPR009506">
    <property type="entry name" value="YjiS-like"/>
</dbReference>
<keyword evidence="3" id="KW-1185">Reference proteome</keyword>
<evidence type="ECO:0000313" key="3">
    <source>
        <dbReference type="Proteomes" id="UP001305521"/>
    </source>
</evidence>